<feature type="compositionally biased region" description="Basic and acidic residues" evidence="1">
    <location>
        <begin position="47"/>
        <end position="56"/>
    </location>
</feature>
<feature type="region of interest" description="Disordered" evidence="1">
    <location>
        <begin position="42"/>
        <end position="81"/>
    </location>
</feature>
<organism evidence="2">
    <name type="scientific">Candidatus Kentrum sp. TC</name>
    <dbReference type="NCBI Taxonomy" id="2126339"/>
    <lineage>
        <taxon>Bacteria</taxon>
        <taxon>Pseudomonadati</taxon>
        <taxon>Pseudomonadota</taxon>
        <taxon>Gammaproteobacteria</taxon>
        <taxon>Candidatus Kentrum</taxon>
    </lineage>
</organism>
<dbReference type="AlphaFoldDB" id="A0A450ZP97"/>
<reference evidence="2" key="1">
    <citation type="submission" date="2019-02" db="EMBL/GenBank/DDBJ databases">
        <authorList>
            <person name="Gruber-Vodicka R. H."/>
            <person name="Seah K. B. B."/>
        </authorList>
    </citation>
    <scope>NUCLEOTIDE SEQUENCE</scope>
    <source>
        <strain evidence="2">BECK_BZ126</strain>
    </source>
</reference>
<gene>
    <name evidence="2" type="ORF">BECKTC1821F_GA0114240_100716</name>
</gene>
<proteinExistence type="predicted"/>
<sequence length="109" mass="11795">MSPSTEYGGNRILPFRATGGRHRVPNPVAAGRIALPANYRKLPSQAEKPRFPRHPPDLASPTNHVSVGKGSGGPRDALRESRVFVDDREIDPFLGEAFGEAKVRALQVG</sequence>
<feature type="region of interest" description="Disordered" evidence="1">
    <location>
        <begin position="1"/>
        <end position="26"/>
    </location>
</feature>
<protein>
    <submittedName>
        <fullName evidence="2">Uncharacterized protein</fullName>
    </submittedName>
</protein>
<dbReference type="EMBL" id="CAADFW010000007">
    <property type="protein sequence ID" value="VFK55528.1"/>
    <property type="molecule type" value="Genomic_DNA"/>
</dbReference>
<evidence type="ECO:0000256" key="1">
    <source>
        <dbReference type="SAM" id="MobiDB-lite"/>
    </source>
</evidence>
<name>A0A450ZP97_9GAMM</name>
<accession>A0A450ZP97</accession>
<evidence type="ECO:0000313" key="2">
    <source>
        <dbReference type="EMBL" id="VFK55528.1"/>
    </source>
</evidence>